<dbReference type="OMA" id="CCIPGTT"/>
<name>I1HB45_BRADI</name>
<evidence type="ECO:0000259" key="1">
    <source>
        <dbReference type="Pfam" id="PF00646"/>
    </source>
</evidence>
<organism evidence="3">
    <name type="scientific">Brachypodium distachyon</name>
    <name type="common">Purple false brome</name>
    <name type="synonym">Trachynia distachya</name>
    <dbReference type="NCBI Taxonomy" id="15368"/>
    <lineage>
        <taxon>Eukaryota</taxon>
        <taxon>Viridiplantae</taxon>
        <taxon>Streptophyta</taxon>
        <taxon>Embryophyta</taxon>
        <taxon>Tracheophyta</taxon>
        <taxon>Spermatophyta</taxon>
        <taxon>Magnoliopsida</taxon>
        <taxon>Liliopsida</taxon>
        <taxon>Poales</taxon>
        <taxon>Poaceae</taxon>
        <taxon>BOP clade</taxon>
        <taxon>Pooideae</taxon>
        <taxon>Stipodae</taxon>
        <taxon>Brachypodieae</taxon>
        <taxon>Brachypodium</taxon>
    </lineage>
</organism>
<dbReference type="PANTHER" id="PTHR33110">
    <property type="entry name" value="F-BOX/KELCH-REPEAT PROTEIN-RELATED"/>
    <property type="match status" value="1"/>
</dbReference>
<evidence type="ECO:0000313" key="4">
    <source>
        <dbReference type="EnsemblPlants" id="KQK02279"/>
    </source>
</evidence>
<protein>
    <submittedName>
        <fullName evidence="3 4">Uncharacterized protein</fullName>
    </submittedName>
</protein>
<dbReference type="OrthoDB" id="657423at2759"/>
<dbReference type="Pfam" id="PF03478">
    <property type="entry name" value="Beta-prop_KIB1-4"/>
    <property type="match status" value="1"/>
</dbReference>
<dbReference type="Pfam" id="PF00646">
    <property type="entry name" value="F-box"/>
    <property type="match status" value="1"/>
</dbReference>
<dbReference type="EnsemblPlants" id="KQK02279">
    <property type="protein sequence ID" value="KQK02279"/>
    <property type="gene ID" value="BRADI_2g00515v3"/>
</dbReference>
<gene>
    <name evidence="3" type="ORF">BRADI_2g00515v3</name>
</gene>
<dbReference type="EMBL" id="CM000881">
    <property type="protein sequence ID" value="KQK02279.1"/>
    <property type="molecule type" value="Genomic_DNA"/>
</dbReference>
<dbReference type="InParanoid" id="I1HB45"/>
<evidence type="ECO:0000313" key="3">
    <source>
        <dbReference type="EMBL" id="KQK02279.1"/>
    </source>
</evidence>
<dbReference type="eggNOG" id="ENOG502R466">
    <property type="taxonomic scope" value="Eukaryota"/>
</dbReference>
<reference evidence="3 4" key="1">
    <citation type="journal article" date="2010" name="Nature">
        <title>Genome sequencing and analysis of the model grass Brachypodium distachyon.</title>
        <authorList>
            <consortium name="International Brachypodium Initiative"/>
        </authorList>
    </citation>
    <scope>NUCLEOTIDE SEQUENCE [LARGE SCALE GENOMIC DNA]</scope>
    <source>
        <strain evidence="3 4">Bd21</strain>
    </source>
</reference>
<dbReference type="HOGENOM" id="CLU_019286_9_1_1"/>
<sequence>MAESKPEQQVSAPWPDLLPELLGLVLSRMPSHADRVRLRAVCRPWRSSSTNQPLLPWLALRDGTFLSFPDGEVYRLPVPADVYHRVSAGGTIFLVHADGKCSLMTNPFTGETAPQHMDPDVLWFQMTILTPRQLVAHFRIAKVVVSDHVVATKGRRGAKPRICARGPPQTCTPPVVELQLHADDIDFFQGMLYAVRSKDVDTPTLGVVPHRRELHVFDFITRDPPILCIPGTTIAHSTGLYQLYYYLVVSGDRLLMVEREIELSVVSSKPIRTRRLEVFEATGLHNGAGNGRWIKVDNLMGHALFVSQDCSRSLPVANQYGAHQDCVYFLSEHSLNDNYLKGRKAEDDFLDSGVYNIGDQTLAPLPTEMAPMKTAVVSHAGKGSLSWLFLPQN</sequence>
<dbReference type="Proteomes" id="UP000008810">
    <property type="component" value="Chromosome 2"/>
</dbReference>
<reference evidence="4" key="3">
    <citation type="submission" date="2018-08" db="UniProtKB">
        <authorList>
            <consortium name="EnsemblPlants"/>
        </authorList>
    </citation>
    <scope>IDENTIFICATION</scope>
    <source>
        <strain evidence="4">cv. Bd21</strain>
    </source>
</reference>
<dbReference type="InterPro" id="IPR036047">
    <property type="entry name" value="F-box-like_dom_sf"/>
</dbReference>
<feature type="domain" description="KIB1-4 beta-propeller" evidence="2">
    <location>
        <begin position="65"/>
        <end position="356"/>
    </location>
</feature>
<dbReference type="SUPFAM" id="SSF81383">
    <property type="entry name" value="F-box domain"/>
    <property type="match status" value="1"/>
</dbReference>
<evidence type="ECO:0000313" key="5">
    <source>
        <dbReference type="Proteomes" id="UP000008810"/>
    </source>
</evidence>
<dbReference type="PANTHER" id="PTHR33110:SF78">
    <property type="entry name" value="OS06G0148900 PROTEIN"/>
    <property type="match status" value="1"/>
</dbReference>
<dbReference type="Gramene" id="KQK02279">
    <property type="protein sequence ID" value="KQK02279"/>
    <property type="gene ID" value="BRADI_2g00515v3"/>
</dbReference>
<keyword evidence="5" id="KW-1185">Reference proteome</keyword>
<proteinExistence type="predicted"/>
<feature type="domain" description="F-box" evidence="1">
    <location>
        <begin position="14"/>
        <end position="54"/>
    </location>
</feature>
<dbReference type="InterPro" id="IPR001810">
    <property type="entry name" value="F-box_dom"/>
</dbReference>
<accession>I1HB45</accession>
<dbReference type="Gene3D" id="1.20.1280.50">
    <property type="match status" value="1"/>
</dbReference>
<evidence type="ECO:0000259" key="2">
    <source>
        <dbReference type="Pfam" id="PF03478"/>
    </source>
</evidence>
<dbReference type="InterPro" id="IPR005174">
    <property type="entry name" value="KIB1-4_b-propeller"/>
</dbReference>
<reference evidence="3" key="2">
    <citation type="submission" date="2017-06" db="EMBL/GenBank/DDBJ databases">
        <title>WGS assembly of Brachypodium distachyon.</title>
        <authorList>
            <consortium name="The International Brachypodium Initiative"/>
            <person name="Lucas S."/>
            <person name="Harmon-Smith M."/>
            <person name="Lail K."/>
            <person name="Tice H."/>
            <person name="Grimwood J."/>
            <person name="Bruce D."/>
            <person name="Barry K."/>
            <person name="Shu S."/>
            <person name="Lindquist E."/>
            <person name="Wang M."/>
            <person name="Pitluck S."/>
            <person name="Vogel J.P."/>
            <person name="Garvin D.F."/>
            <person name="Mockler T.C."/>
            <person name="Schmutz J."/>
            <person name="Rokhsar D."/>
            <person name="Bevan M.W."/>
        </authorList>
    </citation>
    <scope>NUCLEOTIDE SEQUENCE</scope>
    <source>
        <strain evidence="3">Bd21</strain>
    </source>
</reference>
<dbReference type="AlphaFoldDB" id="I1HB45"/>